<protein>
    <submittedName>
        <fullName evidence="5">Efflux RND transporter periplasmic adaptor subunit</fullName>
    </submittedName>
</protein>
<dbReference type="AlphaFoldDB" id="A0A432Z1V9"/>
<evidence type="ECO:0000259" key="4">
    <source>
        <dbReference type="Pfam" id="PF25989"/>
    </source>
</evidence>
<name>A0A432Z1V9_9GAMM</name>
<evidence type="ECO:0000259" key="3">
    <source>
        <dbReference type="Pfam" id="PF25917"/>
    </source>
</evidence>
<dbReference type="InterPro" id="IPR058625">
    <property type="entry name" value="MdtA-like_BSH"/>
</dbReference>
<accession>A0A432Z1V9</accession>
<dbReference type="GO" id="GO:1990281">
    <property type="term" value="C:efflux pump complex"/>
    <property type="evidence" value="ECO:0007669"/>
    <property type="project" value="TreeGrafter"/>
</dbReference>
<dbReference type="Pfam" id="PF25989">
    <property type="entry name" value="YknX_C"/>
    <property type="match status" value="1"/>
</dbReference>
<sequence>MRWFKTVLSVVATVTLVACSEQAEVNEEQQARPARLMQVSEANGPRLREFPAVVEAAKVAQLTFRVAGEITELPARPGTEVKQGELIARLDPTDYQLAVDQAKAQYELASSQYERNQVLVSEGVMSEAQFDQIESELAVAKSNYETAKANLQYTKLTAPFDGVVANLAVEAYENVQAKQPIVTLQISNAIDISINVPEKLFAKVKKQTDYQPEVRFDAAPDFTYPAHLKEWDSQSDGATNSYEVVFTLPKPQDINVLPGMTATVIVDINQVLRSSQIGMVVPAKAIFTETSDASYVWVVSDDMRVHKRKVNVGPMTNDGLTVLDGLEAGETIVTAGVHQLKENQQVREWQRERGL</sequence>
<organism evidence="5 6">
    <name type="scientific">Idiomarina ramblicola</name>
    <dbReference type="NCBI Taxonomy" id="263724"/>
    <lineage>
        <taxon>Bacteria</taxon>
        <taxon>Pseudomonadati</taxon>
        <taxon>Pseudomonadota</taxon>
        <taxon>Gammaproteobacteria</taxon>
        <taxon>Alteromonadales</taxon>
        <taxon>Idiomarinaceae</taxon>
        <taxon>Idiomarina</taxon>
    </lineage>
</organism>
<dbReference type="SUPFAM" id="SSF111369">
    <property type="entry name" value="HlyD-like secretion proteins"/>
    <property type="match status" value="1"/>
</dbReference>
<dbReference type="InterPro" id="IPR058637">
    <property type="entry name" value="YknX-like_C"/>
</dbReference>
<dbReference type="PANTHER" id="PTHR30469:SF20">
    <property type="entry name" value="EFFLUX RND TRANSPORTER PERIPLASMIC ADAPTOR SUBUNIT"/>
    <property type="match status" value="1"/>
</dbReference>
<evidence type="ECO:0000256" key="1">
    <source>
        <dbReference type="ARBA" id="ARBA00009477"/>
    </source>
</evidence>
<dbReference type="Pfam" id="PF25917">
    <property type="entry name" value="BSH_RND"/>
    <property type="match status" value="1"/>
</dbReference>
<keyword evidence="2" id="KW-0732">Signal</keyword>
<evidence type="ECO:0000256" key="2">
    <source>
        <dbReference type="SAM" id="SignalP"/>
    </source>
</evidence>
<dbReference type="RefSeq" id="WP_126780824.1">
    <property type="nucleotide sequence ID" value="NZ_PIQC01000003.1"/>
</dbReference>
<dbReference type="PANTHER" id="PTHR30469">
    <property type="entry name" value="MULTIDRUG RESISTANCE PROTEIN MDTA"/>
    <property type="match status" value="1"/>
</dbReference>
<reference evidence="6" key="1">
    <citation type="journal article" date="2018" name="Front. Microbiol.">
        <title>Genome-Based Analysis Reveals the Taxonomy and Diversity of the Family Idiomarinaceae.</title>
        <authorList>
            <person name="Liu Y."/>
            <person name="Lai Q."/>
            <person name="Shao Z."/>
        </authorList>
    </citation>
    <scope>NUCLEOTIDE SEQUENCE [LARGE SCALE GENOMIC DNA]</scope>
    <source>
        <strain evidence="6">R22</strain>
    </source>
</reference>
<feature type="domain" description="YknX-like C-terminal permuted SH3-like" evidence="4">
    <location>
        <begin position="279"/>
        <end position="347"/>
    </location>
</feature>
<keyword evidence="6" id="KW-1185">Reference proteome</keyword>
<dbReference type="EMBL" id="PIQC01000003">
    <property type="protein sequence ID" value="RUO71861.1"/>
    <property type="molecule type" value="Genomic_DNA"/>
</dbReference>
<evidence type="ECO:0000313" key="5">
    <source>
        <dbReference type="EMBL" id="RUO71861.1"/>
    </source>
</evidence>
<comment type="caution">
    <text evidence="5">The sequence shown here is derived from an EMBL/GenBank/DDBJ whole genome shotgun (WGS) entry which is preliminary data.</text>
</comment>
<dbReference type="Gene3D" id="2.40.420.20">
    <property type="match status" value="1"/>
</dbReference>
<dbReference type="Gene3D" id="1.10.287.470">
    <property type="entry name" value="Helix hairpin bin"/>
    <property type="match status" value="1"/>
</dbReference>
<evidence type="ECO:0000313" key="6">
    <source>
        <dbReference type="Proteomes" id="UP000288058"/>
    </source>
</evidence>
<dbReference type="Proteomes" id="UP000288058">
    <property type="component" value="Unassembled WGS sequence"/>
</dbReference>
<proteinExistence type="inferred from homology"/>
<dbReference type="PROSITE" id="PS51257">
    <property type="entry name" value="PROKAR_LIPOPROTEIN"/>
    <property type="match status" value="1"/>
</dbReference>
<dbReference type="Gene3D" id="2.40.30.170">
    <property type="match status" value="1"/>
</dbReference>
<comment type="similarity">
    <text evidence="1">Belongs to the membrane fusion protein (MFP) (TC 8.A.1) family.</text>
</comment>
<dbReference type="InterPro" id="IPR006143">
    <property type="entry name" value="RND_pump_MFP"/>
</dbReference>
<dbReference type="Gene3D" id="2.40.50.100">
    <property type="match status" value="1"/>
</dbReference>
<gene>
    <name evidence="5" type="ORF">CWI78_04920</name>
</gene>
<dbReference type="GO" id="GO:0015562">
    <property type="term" value="F:efflux transmembrane transporter activity"/>
    <property type="evidence" value="ECO:0007669"/>
    <property type="project" value="TreeGrafter"/>
</dbReference>
<feature type="chain" id="PRO_5019469208" evidence="2">
    <location>
        <begin position="24"/>
        <end position="355"/>
    </location>
</feature>
<feature type="signal peptide" evidence="2">
    <location>
        <begin position="1"/>
        <end position="23"/>
    </location>
</feature>
<feature type="domain" description="Multidrug resistance protein MdtA-like barrel-sandwich hybrid" evidence="3">
    <location>
        <begin position="59"/>
        <end position="180"/>
    </location>
</feature>
<dbReference type="OrthoDB" id="1185083at2"/>
<dbReference type="NCBIfam" id="TIGR01730">
    <property type="entry name" value="RND_mfp"/>
    <property type="match status" value="1"/>
</dbReference>